<sequence length="503" mass="57242">MNKLISTLTLCLVSYTLSAQTEWLAEEDFLNKEFINQTFEGGNDGYISFFKEHLSFPETSYKDQIEGLLLFSFTVDTQREEVDVIFYTKLDKHIEAQVNQTIQASRNKWSFGREGKYTFYQPIVYSLLPYYPHTLEGNLPELPAALPLKYLQLFVLVKSKRIPEGLDVNETNETTASERQKTVYTRTEAAFHKAFDAGRNEIAYQLLNKLIRYNPLNRELLLKRISLEKQIEVNDYQAYDARLLEDFVDTYTPPKGTGNSSAGFKSAASINTLTEGKSAINIVLDSLYKGGYSAYATDFATLFQLPAINYIAQTNGVMLIEIKSNINGVIDAQLLTPFDSPVGEAMETFLKYAFLKWKKTTTPLHKVQPVFFSKDEFLHKSLRVLIPDYHLLSAPIFLQPTEVTGFMTAPIYDNDIPKLDKNQQQELMASSPLYAEYLAATQDLSKQLEKGKDKKILKALNRVIQLNPFNVELIKKRVEVMGANALESDQKLIDILTQANKKP</sequence>
<reference evidence="3" key="1">
    <citation type="submission" date="2016-10" db="EMBL/GenBank/DDBJ databases">
        <authorList>
            <person name="Varghese N."/>
            <person name="Submissions S."/>
        </authorList>
    </citation>
    <scope>NUCLEOTIDE SEQUENCE [LARGE SCALE GENOMIC DNA]</scope>
    <source>
        <strain evidence="3">CGMCC 1.12402</strain>
    </source>
</reference>
<feature type="chain" id="PRO_5011543083" evidence="1">
    <location>
        <begin position="20"/>
        <end position="503"/>
    </location>
</feature>
<dbReference type="Proteomes" id="UP000199437">
    <property type="component" value="Unassembled WGS sequence"/>
</dbReference>
<keyword evidence="3" id="KW-1185">Reference proteome</keyword>
<protein>
    <submittedName>
        <fullName evidence="2">Uncharacterized protein</fullName>
    </submittedName>
</protein>
<dbReference type="STRING" id="1267423.SAMN05216290_1333"/>
<name>A0A1I0NN25_9BACT</name>
<keyword evidence="1" id="KW-0732">Signal</keyword>
<evidence type="ECO:0000256" key="1">
    <source>
        <dbReference type="SAM" id="SignalP"/>
    </source>
</evidence>
<dbReference type="EMBL" id="FOIR01000001">
    <property type="protein sequence ID" value="SEW02810.1"/>
    <property type="molecule type" value="Genomic_DNA"/>
</dbReference>
<dbReference type="GeneID" id="99986063"/>
<evidence type="ECO:0000313" key="2">
    <source>
        <dbReference type="EMBL" id="SEW02810.1"/>
    </source>
</evidence>
<feature type="signal peptide" evidence="1">
    <location>
        <begin position="1"/>
        <end position="19"/>
    </location>
</feature>
<evidence type="ECO:0000313" key="3">
    <source>
        <dbReference type="Proteomes" id="UP000199437"/>
    </source>
</evidence>
<dbReference type="RefSeq" id="WP_090257728.1">
    <property type="nucleotide sequence ID" value="NZ_FOIR01000001.1"/>
</dbReference>
<gene>
    <name evidence="2" type="ORF">SAMN05216290_1333</name>
</gene>
<proteinExistence type="predicted"/>
<organism evidence="2 3">
    <name type="scientific">Roseivirga pacifica</name>
    <dbReference type="NCBI Taxonomy" id="1267423"/>
    <lineage>
        <taxon>Bacteria</taxon>
        <taxon>Pseudomonadati</taxon>
        <taxon>Bacteroidota</taxon>
        <taxon>Cytophagia</taxon>
        <taxon>Cytophagales</taxon>
        <taxon>Roseivirgaceae</taxon>
        <taxon>Roseivirga</taxon>
    </lineage>
</organism>
<accession>A0A1I0NN25</accession>
<dbReference type="AlphaFoldDB" id="A0A1I0NN25"/>